<proteinExistence type="inferred from homology"/>
<comment type="similarity">
    <text evidence="1 2">Belongs to the small heat shock protein (HSP20) family.</text>
</comment>
<dbReference type="CDD" id="cd06464">
    <property type="entry name" value="ACD_sHsps-like"/>
    <property type="match status" value="1"/>
</dbReference>
<protein>
    <recommendedName>
        <fullName evidence="3">SHSP domain-containing protein</fullName>
    </recommendedName>
</protein>
<name>A0ABP8NTJ0_9NOCA</name>
<evidence type="ECO:0000259" key="3">
    <source>
        <dbReference type="PROSITE" id="PS01031"/>
    </source>
</evidence>
<evidence type="ECO:0000256" key="2">
    <source>
        <dbReference type="RuleBase" id="RU003616"/>
    </source>
</evidence>
<sequence>MDLYRSGDHYVLHADLPGVDPGSVEVGVDGGILTVKAQRSWRTEHDVQWLAF</sequence>
<evidence type="ECO:0000256" key="1">
    <source>
        <dbReference type="PROSITE-ProRule" id="PRU00285"/>
    </source>
</evidence>
<keyword evidence="5" id="KW-1185">Reference proteome</keyword>
<reference evidence="5" key="1">
    <citation type="journal article" date="2019" name="Int. J. Syst. Evol. Microbiol.">
        <title>The Global Catalogue of Microorganisms (GCM) 10K type strain sequencing project: providing services to taxonomists for standard genome sequencing and annotation.</title>
        <authorList>
            <consortium name="The Broad Institute Genomics Platform"/>
            <consortium name="The Broad Institute Genome Sequencing Center for Infectious Disease"/>
            <person name="Wu L."/>
            <person name="Ma J."/>
        </authorList>
    </citation>
    <scope>NUCLEOTIDE SEQUENCE [LARGE SCALE GENOMIC DNA]</scope>
    <source>
        <strain evidence="5">JCM 32206</strain>
    </source>
</reference>
<evidence type="ECO:0000313" key="4">
    <source>
        <dbReference type="EMBL" id="GAA4470705.1"/>
    </source>
</evidence>
<accession>A0ABP8NTJ0</accession>
<comment type="caution">
    <text evidence="4">The sequence shown here is derived from an EMBL/GenBank/DDBJ whole genome shotgun (WGS) entry which is preliminary data.</text>
</comment>
<dbReference type="InterPro" id="IPR002068">
    <property type="entry name" value="A-crystallin/Hsp20_dom"/>
</dbReference>
<feature type="domain" description="SHSP" evidence="3">
    <location>
        <begin position="1"/>
        <end position="52"/>
    </location>
</feature>
<dbReference type="Gene3D" id="2.60.40.790">
    <property type="match status" value="1"/>
</dbReference>
<dbReference type="EMBL" id="BAABFB010000001">
    <property type="protein sequence ID" value="GAA4470705.1"/>
    <property type="molecule type" value="Genomic_DNA"/>
</dbReference>
<gene>
    <name evidence="4" type="ORF">GCM10023094_00160</name>
</gene>
<dbReference type="Proteomes" id="UP001501183">
    <property type="component" value="Unassembled WGS sequence"/>
</dbReference>
<dbReference type="SUPFAM" id="SSF49764">
    <property type="entry name" value="HSP20-like chaperones"/>
    <property type="match status" value="1"/>
</dbReference>
<dbReference type="Pfam" id="PF00011">
    <property type="entry name" value="HSP20"/>
    <property type="match status" value="1"/>
</dbReference>
<evidence type="ECO:0000313" key="5">
    <source>
        <dbReference type="Proteomes" id="UP001501183"/>
    </source>
</evidence>
<dbReference type="InterPro" id="IPR008978">
    <property type="entry name" value="HSP20-like_chaperone"/>
</dbReference>
<dbReference type="PROSITE" id="PS01031">
    <property type="entry name" value="SHSP"/>
    <property type="match status" value="1"/>
</dbReference>
<organism evidence="4 5">
    <name type="scientific">Rhodococcus olei</name>
    <dbReference type="NCBI Taxonomy" id="2161675"/>
    <lineage>
        <taxon>Bacteria</taxon>
        <taxon>Bacillati</taxon>
        <taxon>Actinomycetota</taxon>
        <taxon>Actinomycetes</taxon>
        <taxon>Mycobacteriales</taxon>
        <taxon>Nocardiaceae</taxon>
        <taxon>Rhodococcus</taxon>
    </lineage>
</organism>